<sequence>MVPEGLAAASAAVEALTARLAAAH</sequence>
<name>A0AB72XNT2_MYCCP</name>
<reference evidence="1 2" key="1">
    <citation type="journal article" date="2012" name="PLoS Negl. Trop. Dis.">
        <title>The Genome of Mycobacterium Africanum West African 2 Reveals a Lineage-Specific Locus and Genome Erosion Common to the M. tuberculosis Complex.</title>
        <authorList>
            <person name="Bentley S.D."/>
            <person name="Comas I."/>
            <person name="Bryant J.M."/>
            <person name="Walker D."/>
            <person name="Smith N.H."/>
            <person name="Harris S.R."/>
            <person name="Thurston S."/>
            <person name="Gagneux S."/>
            <person name="Wood J."/>
            <person name="Antonio M."/>
            <person name="Quail M.A."/>
            <person name="Gehre F."/>
            <person name="Adegbola R.A."/>
            <person name="Parkhill J."/>
            <person name="de Jong B.C."/>
        </authorList>
    </citation>
    <scope>NUCLEOTIDE SEQUENCE [LARGE SCALE GENOMIC DNA]</scope>
    <source>
        <strain evidence="1 2">CIPT 140010059</strain>
    </source>
</reference>
<protein>
    <submittedName>
        <fullName evidence="1">PE family protein</fullName>
    </submittedName>
</protein>
<organism evidence="1 2">
    <name type="scientific">Mycobacterium canettii (strain CIPT 140010059)</name>
    <dbReference type="NCBI Taxonomy" id="1048245"/>
    <lineage>
        <taxon>Bacteria</taxon>
        <taxon>Bacillati</taxon>
        <taxon>Actinomycetota</taxon>
        <taxon>Actinomycetes</taxon>
        <taxon>Mycobacteriales</taxon>
        <taxon>Mycobacteriaceae</taxon>
        <taxon>Mycobacterium</taxon>
        <taxon>Mycobacterium tuberculosis complex</taxon>
    </lineage>
</organism>
<proteinExistence type="predicted"/>
<dbReference type="AlphaFoldDB" id="A0AB72XNT2"/>
<reference evidence="1 2" key="2">
    <citation type="journal article" date="2013" name="Nat. Genet.">
        <title>Genomic analysis of smooth tubercle bacilli provides insights into ancestry and pathoadaptation of Mycobacterium tuberculosis.</title>
        <authorList>
            <person name="Supply P."/>
            <person name="Marceau M."/>
            <person name="Mangenot S."/>
            <person name="Roche D."/>
            <person name="Rouanet C."/>
            <person name="Khanna V."/>
            <person name="Majlessi L."/>
            <person name="Criscuolo A."/>
            <person name="Tap J."/>
            <person name="Pawlik A."/>
            <person name="Fiette L."/>
            <person name="Orgeur M."/>
            <person name="Fabre M."/>
            <person name="Parmentier C."/>
            <person name="Frigui W."/>
            <person name="Simeone R."/>
            <person name="Boritsch E.C."/>
            <person name="Debrie A.S."/>
            <person name="Willery E."/>
            <person name="Walker D."/>
            <person name="Quail M.A."/>
            <person name="Ma L."/>
            <person name="Bouchier C."/>
            <person name="Salvignol G."/>
            <person name="Sayes F."/>
            <person name="Cascioferro A."/>
            <person name="Seemann T."/>
            <person name="Barbe V."/>
            <person name="Locht C."/>
            <person name="Gutierrez M.C."/>
            <person name="Leclerc C."/>
            <person name="Bentley S.D."/>
            <person name="Stinear T.P."/>
            <person name="Brisse S."/>
            <person name="Medigue C."/>
            <person name="Parkhill J."/>
            <person name="Cruveiller S."/>
            <person name="Brosch R."/>
        </authorList>
    </citation>
    <scope>NUCLEOTIDE SEQUENCE [LARGE SCALE GENOMIC DNA]</scope>
    <source>
        <strain evidence="1 2">CIPT 140010059</strain>
    </source>
</reference>
<evidence type="ECO:0000313" key="1">
    <source>
        <dbReference type="EMBL" id="CCC45373.1"/>
    </source>
</evidence>
<dbReference type="Proteomes" id="UP000008896">
    <property type="component" value="Chromosome"/>
</dbReference>
<evidence type="ECO:0000313" key="2">
    <source>
        <dbReference type="Proteomes" id="UP000008896"/>
    </source>
</evidence>
<gene>
    <name evidence="1" type="primary">PE27A</name>
    <name evidence="1" type="ordered locus">MCAN_30421</name>
</gene>
<dbReference type="EMBL" id="HE572590">
    <property type="protein sequence ID" value="CCC45373.1"/>
    <property type="molecule type" value="Genomic_DNA"/>
</dbReference>
<dbReference type="KEGG" id="mce:MCAN_30421"/>
<accession>A0AB72XNT2</accession>